<accession>A0ABQ2X8E4</accession>
<comment type="caution">
    <text evidence="3">The sequence shown here is derived from an EMBL/GenBank/DDBJ whole genome shotgun (WGS) entry which is preliminary data.</text>
</comment>
<dbReference type="Pfam" id="PF01636">
    <property type="entry name" value="APH"/>
    <property type="match status" value="1"/>
</dbReference>
<reference evidence="4" key="1">
    <citation type="journal article" date="2019" name="Int. J. Syst. Evol. Microbiol.">
        <title>The Global Catalogue of Microorganisms (GCM) 10K type strain sequencing project: providing services to taxonomists for standard genome sequencing and annotation.</title>
        <authorList>
            <consortium name="The Broad Institute Genomics Platform"/>
            <consortium name="The Broad Institute Genome Sequencing Center for Infectious Disease"/>
            <person name="Wu L."/>
            <person name="Ma J."/>
        </authorList>
    </citation>
    <scope>NUCLEOTIDE SEQUENCE [LARGE SCALE GENOMIC DNA]</scope>
    <source>
        <strain evidence="4">JCM 4866</strain>
    </source>
</reference>
<evidence type="ECO:0000313" key="4">
    <source>
        <dbReference type="Proteomes" id="UP000617743"/>
    </source>
</evidence>
<dbReference type="EMBL" id="BMWC01000005">
    <property type="protein sequence ID" value="GGX04509.1"/>
    <property type="molecule type" value="Genomic_DNA"/>
</dbReference>
<dbReference type="SUPFAM" id="SSF56112">
    <property type="entry name" value="Protein kinase-like (PK-like)"/>
    <property type="match status" value="1"/>
</dbReference>
<gene>
    <name evidence="3" type="ORF">GCM10010383_37960</name>
</gene>
<dbReference type="InterPro" id="IPR002575">
    <property type="entry name" value="Aminoglycoside_PTrfase"/>
</dbReference>
<evidence type="ECO:0000313" key="3">
    <source>
        <dbReference type="EMBL" id="GGX04509.1"/>
    </source>
</evidence>
<dbReference type="Proteomes" id="UP000617743">
    <property type="component" value="Unassembled WGS sequence"/>
</dbReference>
<dbReference type="Gene3D" id="3.90.1200.10">
    <property type="match status" value="1"/>
</dbReference>
<evidence type="ECO:0000256" key="1">
    <source>
        <dbReference type="SAM" id="MobiDB-lite"/>
    </source>
</evidence>
<feature type="compositionally biased region" description="Basic residues" evidence="1">
    <location>
        <begin position="407"/>
        <end position="417"/>
    </location>
</feature>
<protein>
    <recommendedName>
        <fullName evidence="2">Aminoglycoside phosphotransferase domain-containing protein</fullName>
    </recommendedName>
</protein>
<feature type="domain" description="Aminoglycoside phosphotransferase" evidence="2">
    <location>
        <begin position="157"/>
        <end position="346"/>
    </location>
</feature>
<organism evidence="3 4">
    <name type="scientific">Streptomyces lomondensis</name>
    <dbReference type="NCBI Taxonomy" id="68229"/>
    <lineage>
        <taxon>Bacteria</taxon>
        <taxon>Bacillati</taxon>
        <taxon>Actinomycetota</taxon>
        <taxon>Actinomycetes</taxon>
        <taxon>Kitasatosporales</taxon>
        <taxon>Streptomycetaceae</taxon>
        <taxon>Streptomyces</taxon>
    </lineage>
</organism>
<keyword evidence="4" id="KW-1185">Reference proteome</keyword>
<dbReference type="InterPro" id="IPR011009">
    <property type="entry name" value="Kinase-like_dom_sf"/>
</dbReference>
<dbReference type="RefSeq" id="WP_190051432.1">
    <property type="nucleotide sequence ID" value="NZ_BMWC01000005.1"/>
</dbReference>
<feature type="region of interest" description="Disordered" evidence="1">
    <location>
        <begin position="407"/>
        <end position="472"/>
    </location>
</feature>
<proteinExistence type="predicted"/>
<evidence type="ECO:0000259" key="2">
    <source>
        <dbReference type="Pfam" id="PF01636"/>
    </source>
</evidence>
<feature type="compositionally biased region" description="Low complexity" evidence="1">
    <location>
        <begin position="458"/>
        <end position="472"/>
    </location>
</feature>
<sequence length="472" mass="49951">MSPEQSVRPLPPAPVPEAAAELRLLTNPDCGALLAAALEPYGGRVLSWAVDQVDHRPGRGCTAAYRVQVRGPDGRIHQERIGARTGRLPQGTTVVENGTTRVALWRFPYDPWLPALPSACDRAALARLLRDSGHGSGPARYRVRAYRPGRRAVIEAVGARGRLFLKVVRPGRVEELHRRHRLLTEAGVPAPPSLGYTPDGLVALEALPGRTLRQALRDGSGPVPSARAVLALLDRLPPELAQGPPRPSWCARAAHYAAVLAAALPERAAQAAELAEEIATGTVPGPRTAVHGDLYESQLLVAGGRITGLLDVDTAGPGERVDDLACLLGHLSVLALVDRARAAVVGRLGADCLAVFEEEVDPAELRRRAAAVVLSLATGPHRVQEAGWPAATRARLDLAGDWLHGARRGNRGRRGRRAHEGPLTLGTWPLHGGGGPLSVEAGPEVKENSSCVTPDRGASSSPVRARPPSSPD</sequence>
<name>A0ABQ2X8E4_9ACTN</name>